<dbReference type="PANTHER" id="PTHR12856">
    <property type="entry name" value="TRANSCRIPTION INITIATION FACTOR IIH-RELATED"/>
    <property type="match status" value="1"/>
</dbReference>
<dbReference type="Proteomes" id="UP001497444">
    <property type="component" value="Chromosome 4"/>
</dbReference>
<reference evidence="1" key="1">
    <citation type="submission" date="2024-02" db="EMBL/GenBank/DDBJ databases">
        <authorList>
            <consortium name="ELIXIR-Norway"/>
            <consortium name="Elixir Norway"/>
        </authorList>
    </citation>
    <scope>NUCLEOTIDE SEQUENCE</scope>
</reference>
<name>A0ABP0WWJ7_9BRYO</name>
<dbReference type="InterPro" id="IPR027079">
    <property type="entry name" value="Tfb1/GTF2H1"/>
</dbReference>
<sequence length="179" mass="19290">MGRIGLKGHCIIDPAVVTVEVTYLADQKEQGIPGALVVTVRGLTFTPNDPSISLGMDSFPYECPSKMMEFGFWTKYCGAEYLDRTKDAAATTTEAVDDEDIAVFTKEDDIVLNSSRWKIQHLNPTLDMAADSSDDYLSIAGHGVAQDGMKESMESMASAQKHSSLHGINCKPACSSCAG</sequence>
<keyword evidence="2" id="KW-1185">Reference proteome</keyword>
<dbReference type="EMBL" id="OZ020099">
    <property type="protein sequence ID" value="CAK9271249.1"/>
    <property type="molecule type" value="Genomic_DNA"/>
</dbReference>
<evidence type="ECO:0000313" key="1">
    <source>
        <dbReference type="EMBL" id="CAK9271249.1"/>
    </source>
</evidence>
<proteinExistence type="predicted"/>
<gene>
    <name evidence="1" type="ORF">CSSPJE1EN1_LOCUS16727</name>
</gene>
<accession>A0ABP0WWJ7</accession>
<protein>
    <submittedName>
        <fullName evidence="1">Uncharacterized protein</fullName>
    </submittedName>
</protein>
<organism evidence="1 2">
    <name type="scientific">Sphagnum jensenii</name>
    <dbReference type="NCBI Taxonomy" id="128206"/>
    <lineage>
        <taxon>Eukaryota</taxon>
        <taxon>Viridiplantae</taxon>
        <taxon>Streptophyta</taxon>
        <taxon>Embryophyta</taxon>
        <taxon>Bryophyta</taxon>
        <taxon>Sphagnophytina</taxon>
        <taxon>Sphagnopsida</taxon>
        <taxon>Sphagnales</taxon>
        <taxon>Sphagnaceae</taxon>
        <taxon>Sphagnum</taxon>
    </lineage>
</organism>
<evidence type="ECO:0000313" key="2">
    <source>
        <dbReference type="Proteomes" id="UP001497444"/>
    </source>
</evidence>